<dbReference type="Gene3D" id="3.40.50.1000">
    <property type="entry name" value="HAD superfamily/HAD-like"/>
    <property type="match status" value="1"/>
</dbReference>
<dbReference type="InterPro" id="IPR006379">
    <property type="entry name" value="HAD-SF_hydro_IIB"/>
</dbReference>
<dbReference type="GO" id="GO:0000287">
    <property type="term" value="F:magnesium ion binding"/>
    <property type="evidence" value="ECO:0007669"/>
    <property type="project" value="TreeGrafter"/>
</dbReference>
<organism evidence="1 2">
    <name type="scientific">Auraticoccus cholistanensis</name>
    <dbReference type="NCBI Taxonomy" id="2656650"/>
    <lineage>
        <taxon>Bacteria</taxon>
        <taxon>Bacillati</taxon>
        <taxon>Actinomycetota</taxon>
        <taxon>Actinomycetes</taxon>
        <taxon>Propionibacteriales</taxon>
        <taxon>Propionibacteriaceae</taxon>
        <taxon>Auraticoccus</taxon>
    </lineage>
</organism>
<evidence type="ECO:0000313" key="2">
    <source>
        <dbReference type="Proteomes" id="UP000435304"/>
    </source>
</evidence>
<dbReference type="NCBIfam" id="TIGR01484">
    <property type="entry name" value="HAD-SF-IIB"/>
    <property type="match status" value="1"/>
</dbReference>
<dbReference type="Pfam" id="PF08282">
    <property type="entry name" value="Hydrolase_3"/>
    <property type="match status" value="2"/>
</dbReference>
<dbReference type="GO" id="GO:0016791">
    <property type="term" value="F:phosphatase activity"/>
    <property type="evidence" value="ECO:0007669"/>
    <property type="project" value="TreeGrafter"/>
</dbReference>
<dbReference type="Gene3D" id="3.30.1240.10">
    <property type="match status" value="1"/>
</dbReference>
<dbReference type="InterPro" id="IPR023214">
    <property type="entry name" value="HAD_sf"/>
</dbReference>
<name>A0A6A9V056_9ACTN</name>
<dbReference type="PROSITE" id="PS01229">
    <property type="entry name" value="COF_2"/>
    <property type="match status" value="1"/>
</dbReference>
<protein>
    <submittedName>
        <fullName evidence="1">HAD-IIB family hydrolase</fullName>
    </submittedName>
</protein>
<evidence type="ECO:0000313" key="1">
    <source>
        <dbReference type="EMBL" id="MVA74830.1"/>
    </source>
</evidence>
<keyword evidence="1" id="KW-0378">Hydrolase</keyword>
<sequence length="254" mass="26764">MVALDIDGTLLHADGEIPAEVRAAVRRVVEAGVPVVLATGRGWHNTREVFEALQLPTGWVVCSNGAVTLRHAPTEVVREVTFDPRPVVEGALAHSPDVLIAVEEVGLGFRVSRPFPEGELGGDARVEDVETLVSQPVTRVVIRNPSATDEDFLAMAEALGLHGVSYFVGTSAWLDIVPEGVSKASALAEVCAALGVDSSAVLALGDGRNDIEMLTWAGRGVALGEAAAEVQAVADHVTSRFVDGGTVEELSRWF</sequence>
<dbReference type="SUPFAM" id="SSF56784">
    <property type="entry name" value="HAD-like"/>
    <property type="match status" value="1"/>
</dbReference>
<comment type="caution">
    <text evidence="1">The sequence shown here is derived from an EMBL/GenBank/DDBJ whole genome shotgun (WGS) entry which is preliminary data.</text>
</comment>
<dbReference type="RefSeq" id="WP_156607704.1">
    <property type="nucleotide sequence ID" value="NZ_WPCU01000003.1"/>
</dbReference>
<proteinExistence type="predicted"/>
<dbReference type="EMBL" id="WPCU01000003">
    <property type="protein sequence ID" value="MVA74830.1"/>
    <property type="molecule type" value="Genomic_DNA"/>
</dbReference>
<gene>
    <name evidence="1" type="ORF">GC722_02090</name>
</gene>
<dbReference type="AlphaFoldDB" id="A0A6A9V056"/>
<dbReference type="GO" id="GO:0005829">
    <property type="term" value="C:cytosol"/>
    <property type="evidence" value="ECO:0007669"/>
    <property type="project" value="TreeGrafter"/>
</dbReference>
<dbReference type="Proteomes" id="UP000435304">
    <property type="component" value="Unassembled WGS sequence"/>
</dbReference>
<reference evidence="1 2" key="1">
    <citation type="submission" date="2019-12" db="EMBL/GenBank/DDBJ databases">
        <title>Auraticoccus cholistani sp. nov., an actinomycete isolated from soil of Cholistan desert.</title>
        <authorList>
            <person name="Cheema M.T."/>
        </authorList>
    </citation>
    <scope>NUCLEOTIDE SEQUENCE [LARGE SCALE GENOMIC DNA]</scope>
    <source>
        <strain evidence="1 2">F435</strain>
    </source>
</reference>
<dbReference type="PANTHER" id="PTHR10000:SF8">
    <property type="entry name" value="HAD SUPERFAMILY HYDROLASE-LIKE, TYPE 3"/>
    <property type="match status" value="1"/>
</dbReference>
<dbReference type="PANTHER" id="PTHR10000">
    <property type="entry name" value="PHOSPHOSERINE PHOSPHATASE"/>
    <property type="match status" value="1"/>
</dbReference>
<accession>A0A6A9V056</accession>
<dbReference type="InterPro" id="IPR036412">
    <property type="entry name" value="HAD-like_sf"/>
</dbReference>
<keyword evidence="2" id="KW-1185">Reference proteome</keyword>